<accession>A0A6A4NZL1</accession>
<sequence length="80" mass="8982">MPIHPNSGHYSQLLGNSTHPCLPKTITFWFILSCKELMGKELISFEVRGCPSQQVSLPGIESLTFWSIWGSSGALRRYTL</sequence>
<evidence type="ECO:0000313" key="1">
    <source>
        <dbReference type="EMBL" id="KAE9594611.1"/>
    </source>
</evidence>
<name>A0A6A4NZL1_LUPAL</name>
<keyword evidence="2" id="KW-1185">Reference proteome</keyword>
<dbReference type="Proteomes" id="UP000447434">
    <property type="component" value="Chromosome 18"/>
</dbReference>
<organism evidence="1 2">
    <name type="scientific">Lupinus albus</name>
    <name type="common">White lupine</name>
    <name type="synonym">Lupinus termis</name>
    <dbReference type="NCBI Taxonomy" id="3870"/>
    <lineage>
        <taxon>Eukaryota</taxon>
        <taxon>Viridiplantae</taxon>
        <taxon>Streptophyta</taxon>
        <taxon>Embryophyta</taxon>
        <taxon>Tracheophyta</taxon>
        <taxon>Spermatophyta</taxon>
        <taxon>Magnoliopsida</taxon>
        <taxon>eudicotyledons</taxon>
        <taxon>Gunneridae</taxon>
        <taxon>Pentapetalae</taxon>
        <taxon>rosids</taxon>
        <taxon>fabids</taxon>
        <taxon>Fabales</taxon>
        <taxon>Fabaceae</taxon>
        <taxon>Papilionoideae</taxon>
        <taxon>50 kb inversion clade</taxon>
        <taxon>genistoids sensu lato</taxon>
        <taxon>core genistoids</taxon>
        <taxon>Genisteae</taxon>
        <taxon>Lupinus</taxon>
    </lineage>
</organism>
<comment type="caution">
    <text evidence="1">The sequence shown here is derived from an EMBL/GenBank/DDBJ whole genome shotgun (WGS) entry which is preliminary data.</text>
</comment>
<evidence type="ECO:0000313" key="2">
    <source>
        <dbReference type="Proteomes" id="UP000447434"/>
    </source>
</evidence>
<gene>
    <name evidence="1" type="ORF">Lalb_Chr18g0055641</name>
</gene>
<protein>
    <submittedName>
        <fullName evidence="1">Uncharacterized protein</fullName>
    </submittedName>
</protein>
<reference evidence="2" key="1">
    <citation type="journal article" date="2020" name="Nat. Commun.">
        <title>Genome sequence of the cluster root forming white lupin.</title>
        <authorList>
            <person name="Hufnagel B."/>
            <person name="Marques A."/>
            <person name="Soriano A."/>
            <person name="Marques L."/>
            <person name="Divol F."/>
            <person name="Doumas P."/>
            <person name="Sallet E."/>
            <person name="Mancinotti D."/>
            <person name="Carrere S."/>
            <person name="Marande W."/>
            <person name="Arribat S."/>
            <person name="Keller J."/>
            <person name="Huneau C."/>
            <person name="Blein T."/>
            <person name="Aime D."/>
            <person name="Laguerre M."/>
            <person name="Taylor J."/>
            <person name="Schubert V."/>
            <person name="Nelson M."/>
            <person name="Geu-Flores F."/>
            <person name="Crespi M."/>
            <person name="Gallardo-Guerrero K."/>
            <person name="Delaux P.-M."/>
            <person name="Salse J."/>
            <person name="Berges H."/>
            <person name="Guyot R."/>
            <person name="Gouzy J."/>
            <person name="Peret B."/>
        </authorList>
    </citation>
    <scope>NUCLEOTIDE SEQUENCE [LARGE SCALE GENOMIC DNA]</scope>
    <source>
        <strain evidence="2">cv. Amiga</strain>
    </source>
</reference>
<dbReference type="AlphaFoldDB" id="A0A6A4NZL1"/>
<dbReference type="EMBL" id="WOCE01000018">
    <property type="protein sequence ID" value="KAE9594611.1"/>
    <property type="molecule type" value="Genomic_DNA"/>
</dbReference>
<proteinExistence type="predicted"/>